<gene>
    <name evidence="2" type="ORF">M9458_019153</name>
</gene>
<evidence type="ECO:0000313" key="2">
    <source>
        <dbReference type="EMBL" id="KAL0187483.1"/>
    </source>
</evidence>
<feature type="signal peptide" evidence="1">
    <location>
        <begin position="1"/>
        <end position="21"/>
    </location>
</feature>
<proteinExistence type="predicted"/>
<name>A0ABD0QN79_CIRMR</name>
<evidence type="ECO:0000313" key="3">
    <source>
        <dbReference type="Proteomes" id="UP001529510"/>
    </source>
</evidence>
<dbReference type="EMBL" id="JAMKFB020000008">
    <property type="protein sequence ID" value="KAL0187483.1"/>
    <property type="molecule type" value="Genomic_DNA"/>
</dbReference>
<accession>A0ABD0QN79</accession>
<reference evidence="2 3" key="1">
    <citation type="submission" date="2024-05" db="EMBL/GenBank/DDBJ databases">
        <title>Genome sequencing and assembly of Indian major carp, Cirrhinus mrigala (Hamilton, 1822).</title>
        <authorList>
            <person name="Mohindra V."/>
            <person name="Chowdhury L.M."/>
            <person name="Lal K."/>
            <person name="Jena J.K."/>
        </authorList>
    </citation>
    <scope>NUCLEOTIDE SEQUENCE [LARGE SCALE GENOMIC DNA]</scope>
    <source>
        <strain evidence="2">CM1030</strain>
        <tissue evidence="2">Blood</tissue>
    </source>
</reference>
<sequence length="65" mass="7528">MLMRRGALLVLMLRLRAPSLSLRRLWIIRWTCCWATGTERQTCCSASTPWTDRCWLPARHVPTGA</sequence>
<evidence type="ECO:0008006" key="4">
    <source>
        <dbReference type="Google" id="ProtNLM"/>
    </source>
</evidence>
<protein>
    <recommendedName>
        <fullName evidence="4">Secreted protein</fullName>
    </recommendedName>
</protein>
<keyword evidence="1" id="KW-0732">Signal</keyword>
<comment type="caution">
    <text evidence="2">The sequence shown here is derived from an EMBL/GenBank/DDBJ whole genome shotgun (WGS) entry which is preliminary data.</text>
</comment>
<dbReference type="AlphaFoldDB" id="A0ABD0QN79"/>
<dbReference type="Proteomes" id="UP001529510">
    <property type="component" value="Unassembled WGS sequence"/>
</dbReference>
<organism evidence="2 3">
    <name type="scientific">Cirrhinus mrigala</name>
    <name type="common">Mrigala</name>
    <dbReference type="NCBI Taxonomy" id="683832"/>
    <lineage>
        <taxon>Eukaryota</taxon>
        <taxon>Metazoa</taxon>
        <taxon>Chordata</taxon>
        <taxon>Craniata</taxon>
        <taxon>Vertebrata</taxon>
        <taxon>Euteleostomi</taxon>
        <taxon>Actinopterygii</taxon>
        <taxon>Neopterygii</taxon>
        <taxon>Teleostei</taxon>
        <taxon>Ostariophysi</taxon>
        <taxon>Cypriniformes</taxon>
        <taxon>Cyprinidae</taxon>
        <taxon>Labeoninae</taxon>
        <taxon>Labeonini</taxon>
        <taxon>Cirrhinus</taxon>
    </lineage>
</organism>
<evidence type="ECO:0000256" key="1">
    <source>
        <dbReference type="SAM" id="SignalP"/>
    </source>
</evidence>
<feature type="chain" id="PRO_5044750104" description="Secreted protein" evidence="1">
    <location>
        <begin position="22"/>
        <end position="65"/>
    </location>
</feature>
<feature type="non-terminal residue" evidence="2">
    <location>
        <position position="65"/>
    </location>
</feature>
<keyword evidence="3" id="KW-1185">Reference proteome</keyword>